<feature type="region of interest" description="Disordered" evidence="5">
    <location>
        <begin position="252"/>
        <end position="275"/>
    </location>
</feature>
<feature type="compositionally biased region" description="Basic residues" evidence="5">
    <location>
        <begin position="31"/>
        <end position="46"/>
    </location>
</feature>
<evidence type="ECO:0000313" key="7">
    <source>
        <dbReference type="EMBL" id="ODQ69221.1"/>
    </source>
</evidence>
<dbReference type="Pfam" id="PF00642">
    <property type="entry name" value="zf-CCCH"/>
    <property type="match status" value="1"/>
</dbReference>
<accession>A0A1E3PUY9</accession>
<dbReference type="EMBL" id="KV454304">
    <property type="protein sequence ID" value="ODQ69221.1"/>
    <property type="molecule type" value="Genomic_DNA"/>
</dbReference>
<sequence>MDDYIFGPPPPPPPKFSSTPQRQQQQQTSQRTHHPVQHNNRNHGQRHTVYVPYEQRGNNQQRQSQRNPSQLNTRSEHFGSNTVGSGYYVPPITMSNAYGPMPQVDSHPYAGMVYAAPLNQTGSYRQPYAQPLVRPAPSMVPRNTYNPSLISTSLKYGPHFASDTGYSFPQPLSAAQNNWFNSYADHNVADEDEDVDEEAALGTGPTTSTSAAIVTIPGTTISLRTEEDIAKWISERKKKWPTERRIQEREQELQRKTVEEDEARKTKEKLREEKKKEEDSIFAKHNICKFFAKTGRCNRGSKCSFSHERPANTSSTALTTKKYKRYNKPQKMPLFKRLVQNDWDKENEKVLDFISYLVDIGVVSKSKAA</sequence>
<dbReference type="SMART" id="SM00356">
    <property type="entry name" value="ZnF_C3H1"/>
    <property type="match status" value="1"/>
</dbReference>
<evidence type="ECO:0000256" key="5">
    <source>
        <dbReference type="SAM" id="MobiDB-lite"/>
    </source>
</evidence>
<dbReference type="AlphaFoldDB" id="A0A1E3PUY9"/>
<feature type="compositionally biased region" description="Low complexity" evidence="5">
    <location>
        <begin position="55"/>
        <end position="70"/>
    </location>
</feature>
<evidence type="ECO:0000313" key="8">
    <source>
        <dbReference type="Proteomes" id="UP000094385"/>
    </source>
</evidence>
<proteinExistence type="predicted"/>
<name>A0A1E3PUY9_LIPST</name>
<dbReference type="STRING" id="675824.A0A1E3PUY9"/>
<dbReference type="InterPro" id="IPR000571">
    <property type="entry name" value="Znf_CCCH"/>
</dbReference>
<dbReference type="InterPro" id="IPR036855">
    <property type="entry name" value="Znf_CCCH_sf"/>
</dbReference>
<gene>
    <name evidence="7" type="ORF">LIPSTDRAFT_6883</name>
</gene>
<dbReference type="PROSITE" id="PS50103">
    <property type="entry name" value="ZF_C3H1"/>
    <property type="match status" value="1"/>
</dbReference>
<feature type="region of interest" description="Disordered" evidence="5">
    <location>
        <begin position="1"/>
        <end position="83"/>
    </location>
</feature>
<dbReference type="OrthoDB" id="273070at2759"/>
<dbReference type="Proteomes" id="UP000094385">
    <property type="component" value="Unassembled WGS sequence"/>
</dbReference>
<dbReference type="GO" id="GO:0008270">
    <property type="term" value="F:zinc ion binding"/>
    <property type="evidence" value="ECO:0007669"/>
    <property type="project" value="UniProtKB-KW"/>
</dbReference>
<dbReference type="InterPro" id="IPR019496">
    <property type="entry name" value="NUFIP1_cons_dom"/>
</dbReference>
<protein>
    <recommendedName>
        <fullName evidence="6">C3H1-type domain-containing protein</fullName>
    </recommendedName>
</protein>
<feature type="domain" description="C3H1-type" evidence="6">
    <location>
        <begin position="282"/>
        <end position="310"/>
    </location>
</feature>
<keyword evidence="2 4" id="KW-0863">Zinc-finger</keyword>
<reference evidence="7 8" key="1">
    <citation type="journal article" date="2016" name="Proc. Natl. Acad. Sci. U.S.A.">
        <title>Comparative genomics of biotechnologically important yeasts.</title>
        <authorList>
            <person name="Riley R."/>
            <person name="Haridas S."/>
            <person name="Wolfe K.H."/>
            <person name="Lopes M.R."/>
            <person name="Hittinger C.T."/>
            <person name="Goeker M."/>
            <person name="Salamov A.A."/>
            <person name="Wisecaver J.H."/>
            <person name="Long T.M."/>
            <person name="Calvey C.H."/>
            <person name="Aerts A.L."/>
            <person name="Barry K.W."/>
            <person name="Choi C."/>
            <person name="Clum A."/>
            <person name="Coughlan A.Y."/>
            <person name="Deshpande S."/>
            <person name="Douglass A.P."/>
            <person name="Hanson S.J."/>
            <person name="Klenk H.-P."/>
            <person name="LaButti K.M."/>
            <person name="Lapidus A."/>
            <person name="Lindquist E.A."/>
            <person name="Lipzen A.M."/>
            <person name="Meier-Kolthoff J.P."/>
            <person name="Ohm R.A."/>
            <person name="Otillar R.P."/>
            <person name="Pangilinan J.L."/>
            <person name="Peng Y."/>
            <person name="Rokas A."/>
            <person name="Rosa C.A."/>
            <person name="Scheuner C."/>
            <person name="Sibirny A.A."/>
            <person name="Slot J.C."/>
            <person name="Stielow J.B."/>
            <person name="Sun H."/>
            <person name="Kurtzman C.P."/>
            <person name="Blackwell M."/>
            <person name="Grigoriev I.V."/>
            <person name="Jeffries T.W."/>
        </authorList>
    </citation>
    <scope>NUCLEOTIDE SEQUENCE [LARGE SCALE GENOMIC DNA]</scope>
    <source>
        <strain evidence="7 8">NRRL Y-11557</strain>
    </source>
</reference>
<evidence type="ECO:0000259" key="6">
    <source>
        <dbReference type="PROSITE" id="PS50103"/>
    </source>
</evidence>
<evidence type="ECO:0000256" key="2">
    <source>
        <dbReference type="ARBA" id="ARBA00022771"/>
    </source>
</evidence>
<evidence type="ECO:0000256" key="4">
    <source>
        <dbReference type="PROSITE-ProRule" id="PRU00723"/>
    </source>
</evidence>
<keyword evidence="1 4" id="KW-0479">Metal-binding</keyword>
<dbReference type="Pfam" id="PF10453">
    <property type="entry name" value="NUFIP1"/>
    <property type="match status" value="1"/>
</dbReference>
<evidence type="ECO:0000256" key="1">
    <source>
        <dbReference type="ARBA" id="ARBA00022723"/>
    </source>
</evidence>
<feature type="compositionally biased region" description="Low complexity" evidence="5">
    <location>
        <begin position="17"/>
        <end position="30"/>
    </location>
</feature>
<keyword evidence="3 4" id="KW-0862">Zinc</keyword>
<dbReference type="SUPFAM" id="SSF90229">
    <property type="entry name" value="CCCH zinc finger"/>
    <property type="match status" value="1"/>
</dbReference>
<keyword evidence="8" id="KW-1185">Reference proteome</keyword>
<dbReference type="Gene3D" id="4.10.1000.10">
    <property type="entry name" value="Zinc finger, CCCH-type"/>
    <property type="match status" value="1"/>
</dbReference>
<evidence type="ECO:0000256" key="3">
    <source>
        <dbReference type="ARBA" id="ARBA00022833"/>
    </source>
</evidence>
<feature type="zinc finger region" description="C3H1-type" evidence="4">
    <location>
        <begin position="282"/>
        <end position="310"/>
    </location>
</feature>
<organism evidence="7 8">
    <name type="scientific">Lipomyces starkeyi NRRL Y-11557</name>
    <dbReference type="NCBI Taxonomy" id="675824"/>
    <lineage>
        <taxon>Eukaryota</taxon>
        <taxon>Fungi</taxon>
        <taxon>Dikarya</taxon>
        <taxon>Ascomycota</taxon>
        <taxon>Saccharomycotina</taxon>
        <taxon>Lipomycetes</taxon>
        <taxon>Lipomycetales</taxon>
        <taxon>Lipomycetaceae</taxon>
        <taxon>Lipomyces</taxon>
    </lineage>
</organism>